<dbReference type="Proteomes" id="UP000242415">
    <property type="component" value="Unassembled WGS sequence"/>
</dbReference>
<accession>A0A1H3S7Z9</accession>
<dbReference type="EMBL" id="FNPH01000010">
    <property type="protein sequence ID" value="SDZ33850.1"/>
    <property type="molecule type" value="Genomic_DNA"/>
</dbReference>
<feature type="region of interest" description="Disordered" evidence="1">
    <location>
        <begin position="1"/>
        <end position="63"/>
    </location>
</feature>
<dbReference type="STRING" id="405436.SAMN05444365_110144"/>
<dbReference type="OrthoDB" id="5519961at2"/>
<evidence type="ECO:0000313" key="3">
    <source>
        <dbReference type="Proteomes" id="UP000242415"/>
    </source>
</evidence>
<proteinExistence type="predicted"/>
<dbReference type="RefSeq" id="WP_091560882.1">
    <property type="nucleotide sequence ID" value="NZ_FNPH01000010.1"/>
</dbReference>
<name>A0A1H3S7Z9_9ACTN</name>
<evidence type="ECO:0000256" key="1">
    <source>
        <dbReference type="SAM" id="MobiDB-lite"/>
    </source>
</evidence>
<reference evidence="3" key="1">
    <citation type="submission" date="2016-10" db="EMBL/GenBank/DDBJ databases">
        <authorList>
            <person name="Varghese N."/>
            <person name="Submissions S."/>
        </authorList>
    </citation>
    <scope>NUCLEOTIDE SEQUENCE [LARGE SCALE GENOMIC DNA]</scope>
    <source>
        <strain evidence="3">DSM 45245</strain>
    </source>
</reference>
<gene>
    <name evidence="2" type="ORF">SAMN05444365_110144</name>
</gene>
<evidence type="ECO:0000313" key="2">
    <source>
        <dbReference type="EMBL" id="SDZ33850.1"/>
    </source>
</evidence>
<dbReference type="Pfam" id="PF11387">
    <property type="entry name" value="DUF2795"/>
    <property type="match status" value="1"/>
</dbReference>
<dbReference type="AlphaFoldDB" id="A0A1H3S7Z9"/>
<evidence type="ECO:0008006" key="4">
    <source>
        <dbReference type="Google" id="ProtNLM"/>
    </source>
</evidence>
<keyword evidence="3" id="KW-1185">Reference proteome</keyword>
<sequence length="137" mass="14872">MEPQRGNSKHGPRTDDAMVAEVQGTTHGGAGSRAEEWHQAEPAGEDQPAANVVPPGHRTGVPQGMTTEEVEQRSQLGRYISLSALPGDRAVLRLNAEENDAPDEILAQLDQLPDNTTFETVSEVWAALGHANETRRW</sequence>
<organism evidence="2 3">
    <name type="scientific">Micromonospora pattaloongensis</name>
    <dbReference type="NCBI Taxonomy" id="405436"/>
    <lineage>
        <taxon>Bacteria</taxon>
        <taxon>Bacillati</taxon>
        <taxon>Actinomycetota</taxon>
        <taxon>Actinomycetes</taxon>
        <taxon>Micromonosporales</taxon>
        <taxon>Micromonosporaceae</taxon>
        <taxon>Micromonospora</taxon>
    </lineage>
</organism>
<protein>
    <recommendedName>
        <fullName evidence="4">DUF2795 domain-containing protein</fullName>
    </recommendedName>
</protein>
<dbReference type="InterPro" id="IPR021527">
    <property type="entry name" value="DUF2795"/>
</dbReference>